<feature type="signal peptide" evidence="1">
    <location>
        <begin position="1"/>
        <end position="32"/>
    </location>
</feature>
<evidence type="ECO:0000313" key="3">
    <source>
        <dbReference type="Proteomes" id="UP001304461"/>
    </source>
</evidence>
<protein>
    <submittedName>
        <fullName evidence="2">Uncharacterized protein</fullName>
    </submittedName>
</protein>
<evidence type="ECO:0000313" key="2">
    <source>
        <dbReference type="EMBL" id="MEA5392356.1"/>
    </source>
</evidence>
<dbReference type="Proteomes" id="UP001304461">
    <property type="component" value="Unassembled WGS sequence"/>
</dbReference>
<gene>
    <name evidence="2" type="ORF">VB738_13925</name>
</gene>
<organism evidence="2 3">
    <name type="scientific">Cyanobium gracile UHCC 0139</name>
    <dbReference type="NCBI Taxonomy" id="3110308"/>
    <lineage>
        <taxon>Bacteria</taxon>
        <taxon>Bacillati</taxon>
        <taxon>Cyanobacteriota</taxon>
        <taxon>Cyanophyceae</taxon>
        <taxon>Synechococcales</taxon>
        <taxon>Prochlorococcaceae</taxon>
        <taxon>Cyanobium</taxon>
    </lineage>
</organism>
<dbReference type="EMBL" id="JAYGHX010000010">
    <property type="protein sequence ID" value="MEA5392356.1"/>
    <property type="molecule type" value="Genomic_DNA"/>
</dbReference>
<keyword evidence="1" id="KW-0732">Signal</keyword>
<comment type="caution">
    <text evidence="2">The sequence shown here is derived from an EMBL/GenBank/DDBJ whole genome shotgun (WGS) entry which is preliminary data.</text>
</comment>
<accession>A0ABU5RX36</accession>
<feature type="chain" id="PRO_5046472697" evidence="1">
    <location>
        <begin position="33"/>
        <end position="191"/>
    </location>
</feature>
<keyword evidence="3" id="KW-1185">Reference proteome</keyword>
<name>A0ABU5RX36_9CYAN</name>
<dbReference type="RefSeq" id="WP_323306310.1">
    <property type="nucleotide sequence ID" value="NZ_JAYGHX010000010.1"/>
</dbReference>
<evidence type="ECO:0000256" key="1">
    <source>
        <dbReference type="SAM" id="SignalP"/>
    </source>
</evidence>
<reference evidence="2 3" key="1">
    <citation type="submission" date="2023-12" db="EMBL/GenBank/DDBJ databases">
        <title>Baltic Sea Cyanobacteria.</title>
        <authorList>
            <person name="Delbaje E."/>
            <person name="Fewer D.P."/>
            <person name="Shishido T.K."/>
        </authorList>
    </citation>
    <scope>NUCLEOTIDE SEQUENCE [LARGE SCALE GENOMIC DNA]</scope>
    <source>
        <strain evidence="2 3">UHCC 0139</strain>
    </source>
</reference>
<proteinExistence type="predicted"/>
<sequence>MIRPSAVSSLRSARPSGLAGVCGSCLALLALAQPLLQPPARAQATPQTVQPAGTDLNLSAVKTLLSRGDAAVASGNLVEGRRLYDLARDASRRLLGFYRDLSGSFRGLDARIPREMDDKGREALTLLAESNLRLAALFRRQNEPEVAIPLLVEVVKIMTPTNEGGRKAYQQLVELGFVITPYTAPGSTAGG</sequence>